<keyword evidence="2" id="KW-1185">Reference proteome</keyword>
<dbReference type="Pfam" id="PF13424">
    <property type="entry name" value="TPR_12"/>
    <property type="match status" value="1"/>
</dbReference>
<dbReference type="InterPro" id="IPR019734">
    <property type="entry name" value="TPR_rpt"/>
</dbReference>
<dbReference type="InterPro" id="IPR011990">
    <property type="entry name" value="TPR-like_helical_dom_sf"/>
</dbReference>
<sequence length="786" mass="86657">MKLLTLGGLRVDGTTYRREKPLLLLAYLLLEGPQPRRRLADLFWPDAANPMNSLAQNLIRLRPLGAITETEQRVEAHLPCDAADFRAHHRAARWTEATTAYTGEFLEGLRLDLTPDLEEWLLDTRDTLASEARAAHLTLAEHHHARAEPTPAHTHAERAYRTPGAPPCPPEDLTRLWHLLGGTDHPLTLHLRRDAHDLGLRLPTPTPPTPDHTLIGRHDELSTLTGLPTGSVAWISGPPGIGKTTLLRALSRHGWRLLSARGGLPLATLEPLSSHPLSSTADALNLLRDTRLKLAIDDWEDCDDTTRAALTLAARQTPGATIAITARHPPTIPTPHHLPLHSLTEHDLQGHPGAHAATGGHPTLLTAYLNGTPPDRTLDAHLRHLGDDHRRLFLALATQDTPNLSATRAALNFSAATLAGTLDTLTREGLTTPDGSIRASTPARHLLDTHPLDTTLTHLHLARHHPRDTAWPHWLAARDLWEDHDTTPCAAAAHWHADQEMKRGHPAKAAKTLEVAPQTDEVKLLRGWALLEAGRYPLALTVVEPLSGNPDVYAVRAMAMLMLSRTDEAKKIAELIGEGREHAHAYGYLVLAHCARRAGDKKLAINLFNASHLLFNFKNNYDECLKIRSILINIRTGDSLLDEVHDIISSLAGVNNNSAAIILNNCGEFFSSSGDHHKAIELYSTALEYINISDFSDIRMTLYNNLGVQNHYIGNNSAAERYYRKAMEMCIGEGNFRLYGIISCNLSEISDDLDYLKGTVNILKINGEEYLSRTITKNLLDRGVSA</sequence>
<proteinExistence type="predicted"/>
<evidence type="ECO:0000313" key="2">
    <source>
        <dbReference type="Proteomes" id="UP000430519"/>
    </source>
</evidence>
<accession>A0A6I4YGH9</accession>
<dbReference type="Proteomes" id="UP000430519">
    <property type="component" value="Unassembled WGS sequence"/>
</dbReference>
<dbReference type="EMBL" id="WVHK01000001">
    <property type="protein sequence ID" value="MXV18107.1"/>
    <property type="molecule type" value="Genomic_DNA"/>
</dbReference>
<organism evidence="1 2">
    <name type="scientific">Deinococcus xianganensis</name>
    <dbReference type="NCBI Taxonomy" id="1507289"/>
    <lineage>
        <taxon>Bacteria</taxon>
        <taxon>Thermotogati</taxon>
        <taxon>Deinococcota</taxon>
        <taxon>Deinococci</taxon>
        <taxon>Deinococcales</taxon>
        <taxon>Deinococcaceae</taxon>
        <taxon>Deinococcus</taxon>
    </lineage>
</organism>
<evidence type="ECO:0000313" key="1">
    <source>
        <dbReference type="EMBL" id="MXV18107.1"/>
    </source>
</evidence>
<gene>
    <name evidence="1" type="ORF">GLX28_00435</name>
</gene>
<dbReference type="Gene3D" id="1.25.40.10">
    <property type="entry name" value="Tetratricopeptide repeat domain"/>
    <property type="match status" value="2"/>
</dbReference>
<dbReference type="SUPFAM" id="SSF48452">
    <property type="entry name" value="TPR-like"/>
    <property type="match status" value="1"/>
</dbReference>
<dbReference type="RefSeq" id="WP_160975709.1">
    <property type="nucleotide sequence ID" value="NZ_WVHK01000001.1"/>
</dbReference>
<dbReference type="InterPro" id="IPR027417">
    <property type="entry name" value="P-loop_NTPase"/>
</dbReference>
<dbReference type="SUPFAM" id="SSF52540">
    <property type="entry name" value="P-loop containing nucleoside triphosphate hydrolases"/>
    <property type="match status" value="1"/>
</dbReference>
<name>A0A6I4YGH9_9DEIO</name>
<dbReference type="SMART" id="SM00028">
    <property type="entry name" value="TPR"/>
    <property type="match status" value="3"/>
</dbReference>
<comment type="caution">
    <text evidence="1">The sequence shown here is derived from an EMBL/GenBank/DDBJ whole genome shotgun (WGS) entry which is preliminary data.</text>
</comment>
<protein>
    <submittedName>
        <fullName evidence="1">Tetratricopeptide repeat protein</fullName>
    </submittedName>
</protein>
<dbReference type="AlphaFoldDB" id="A0A6I4YGH9"/>
<reference evidence="1 2" key="1">
    <citation type="submission" date="2019-11" db="EMBL/GenBank/DDBJ databases">
        <title>Genome sequence of Deinococcus xianganensis Y35, AI-2 producing algicidal bacterium, isolated from lake water.</title>
        <authorList>
            <person name="Li Y."/>
        </authorList>
    </citation>
    <scope>NUCLEOTIDE SEQUENCE [LARGE SCALE GENOMIC DNA]</scope>
    <source>
        <strain evidence="1 2">Y35</strain>
    </source>
</reference>